<dbReference type="GeneID" id="80802248"/>
<dbReference type="GO" id="GO:0005886">
    <property type="term" value="C:plasma membrane"/>
    <property type="evidence" value="ECO:0007669"/>
    <property type="project" value="UniProtKB-SubCell"/>
</dbReference>
<keyword evidence="3 6" id="KW-0812">Transmembrane</keyword>
<dbReference type="EMBL" id="PDEA01000001">
    <property type="protein sequence ID" value="PEH90004.1"/>
    <property type="molecule type" value="Genomic_DNA"/>
</dbReference>
<evidence type="ECO:0000256" key="6">
    <source>
        <dbReference type="SAM" id="Phobius"/>
    </source>
</evidence>
<dbReference type="Pfam" id="PF01810">
    <property type="entry name" value="LysE"/>
    <property type="match status" value="1"/>
</dbReference>
<keyword evidence="2" id="KW-1003">Cell membrane</keyword>
<dbReference type="Proteomes" id="UP000220246">
    <property type="component" value="Unassembled WGS sequence"/>
</dbReference>
<dbReference type="STRING" id="1219032.GCA_001515545_00688"/>
<keyword evidence="4 6" id="KW-1133">Transmembrane helix</keyword>
<evidence type="ECO:0000313" key="8">
    <source>
        <dbReference type="Proteomes" id="UP000220246"/>
    </source>
</evidence>
<reference evidence="8" key="1">
    <citation type="submission" date="2017-09" db="EMBL/GenBank/DDBJ databases">
        <title>FDA dAtabase for Regulatory Grade micrObial Sequences (FDA-ARGOS): Supporting development and validation of Infectious Disease Dx tests.</title>
        <authorList>
            <person name="Minogue T."/>
            <person name="Wolcott M."/>
            <person name="Wasieloski L."/>
            <person name="Aguilar W."/>
            <person name="Moore D."/>
            <person name="Tallon L."/>
            <person name="Sadzewicz L."/>
            <person name="Ott S."/>
            <person name="Zhao X."/>
            <person name="Nagaraj S."/>
            <person name="Vavikolanu K."/>
            <person name="Aluvathingal J."/>
            <person name="Nadendla S."/>
            <person name="Sichtig H."/>
        </authorList>
    </citation>
    <scope>NUCLEOTIDE SEQUENCE [LARGE SCALE GENOMIC DNA]</scope>
    <source>
        <strain evidence="8">FDAARGOS_394</strain>
    </source>
</reference>
<comment type="caution">
    <text evidence="7">The sequence shown here is derived from an EMBL/GenBank/DDBJ whole genome shotgun (WGS) entry which is preliminary data.</text>
</comment>
<dbReference type="GO" id="GO:0015171">
    <property type="term" value="F:amino acid transmembrane transporter activity"/>
    <property type="evidence" value="ECO:0007669"/>
    <property type="project" value="TreeGrafter"/>
</dbReference>
<comment type="subcellular location">
    <subcellularLocation>
        <location evidence="1">Cell membrane</location>
        <topology evidence="1">Multi-pass membrane protein</topology>
    </subcellularLocation>
</comment>
<evidence type="ECO:0000256" key="5">
    <source>
        <dbReference type="ARBA" id="ARBA00023136"/>
    </source>
</evidence>
<dbReference type="OrthoDB" id="9804822at2"/>
<dbReference type="AlphaFoldDB" id="A0A2A7UXM3"/>
<feature type="transmembrane region" description="Helical" evidence="6">
    <location>
        <begin position="74"/>
        <end position="94"/>
    </location>
</feature>
<dbReference type="RefSeq" id="WP_066533512.1">
    <property type="nucleotide sequence ID" value="NZ_PDEA01000001.1"/>
</dbReference>
<feature type="transmembrane region" description="Helical" evidence="6">
    <location>
        <begin position="49"/>
        <end position="67"/>
    </location>
</feature>
<keyword evidence="8" id="KW-1185">Reference proteome</keyword>
<accession>A0A2A7UXM3</accession>
<dbReference type="PANTHER" id="PTHR30086:SF17">
    <property type="entry name" value="LYSE FAMILY TRANSLOCATOR"/>
    <property type="match status" value="1"/>
</dbReference>
<sequence length="211" mass="21910">MPAALLLSYVLSIVLLIATPGPVVAYITQVALQQGRGMAWRTALGTSSGALVLMALAALVVGGVLVLHPQALAWLGLAGSGFLIVLAVSGLRAWGAAGRHSTSAAGTPPGRQGGWRRGFGVAVANPKDILFFAALFPQFLHAATNPLARLGLLAAIWVGLDLLILAGYIAAAQHPRVQRHQRVLTLWSLLALLAMALVAAAWSLQGLWPQG</sequence>
<protein>
    <submittedName>
        <fullName evidence="7">LysE family translocator</fullName>
    </submittedName>
</protein>
<dbReference type="InterPro" id="IPR001123">
    <property type="entry name" value="LeuE-type"/>
</dbReference>
<evidence type="ECO:0000313" key="7">
    <source>
        <dbReference type="EMBL" id="PEH90004.1"/>
    </source>
</evidence>
<evidence type="ECO:0000256" key="1">
    <source>
        <dbReference type="ARBA" id="ARBA00004651"/>
    </source>
</evidence>
<organism evidence="7 8">
    <name type="scientific">Comamonas terrigena</name>
    <dbReference type="NCBI Taxonomy" id="32013"/>
    <lineage>
        <taxon>Bacteria</taxon>
        <taxon>Pseudomonadati</taxon>
        <taxon>Pseudomonadota</taxon>
        <taxon>Betaproteobacteria</taxon>
        <taxon>Burkholderiales</taxon>
        <taxon>Comamonadaceae</taxon>
        <taxon>Comamonas</taxon>
    </lineage>
</organism>
<proteinExistence type="predicted"/>
<dbReference type="PANTHER" id="PTHR30086">
    <property type="entry name" value="ARGININE EXPORTER PROTEIN ARGO"/>
    <property type="match status" value="1"/>
</dbReference>
<evidence type="ECO:0000256" key="2">
    <source>
        <dbReference type="ARBA" id="ARBA00022475"/>
    </source>
</evidence>
<evidence type="ECO:0000256" key="3">
    <source>
        <dbReference type="ARBA" id="ARBA00022692"/>
    </source>
</evidence>
<name>A0A2A7UXM3_COMTR</name>
<gene>
    <name evidence="7" type="ORF">CRM82_16655</name>
</gene>
<evidence type="ECO:0000256" key="4">
    <source>
        <dbReference type="ARBA" id="ARBA00022989"/>
    </source>
</evidence>
<feature type="transmembrane region" description="Helical" evidence="6">
    <location>
        <begin position="183"/>
        <end position="204"/>
    </location>
</feature>
<keyword evidence="5 6" id="KW-0472">Membrane</keyword>
<feature type="transmembrane region" description="Helical" evidence="6">
    <location>
        <begin position="150"/>
        <end position="171"/>
    </location>
</feature>